<reference evidence="9" key="1">
    <citation type="submission" date="2019-07" db="EMBL/GenBank/DDBJ databases">
        <title>Annotation for the trematode Paragonimus miyazaki's.</title>
        <authorList>
            <person name="Choi Y.-J."/>
        </authorList>
    </citation>
    <scope>NUCLEOTIDE SEQUENCE</scope>
    <source>
        <strain evidence="9">Japan</strain>
    </source>
</reference>
<dbReference type="InterPro" id="IPR001216">
    <property type="entry name" value="P-phosphate_BS"/>
</dbReference>
<evidence type="ECO:0000256" key="1">
    <source>
        <dbReference type="ARBA" id="ARBA00001933"/>
    </source>
</evidence>
<dbReference type="GO" id="GO:0006535">
    <property type="term" value="P:cysteine biosynthetic process from serine"/>
    <property type="evidence" value="ECO:0007669"/>
    <property type="project" value="InterPro"/>
</dbReference>
<comment type="pathway">
    <text evidence="2">Amino-acid biosynthesis; L-cysteine biosynthesis; L-cysteine from L-homocysteine and L-serine: step 1/2.</text>
</comment>
<dbReference type="FunFam" id="3.40.50.1100:FF:000118">
    <property type="entry name" value="Related to CYS4-cystathionine beta-synthase"/>
    <property type="match status" value="1"/>
</dbReference>
<dbReference type="CDD" id="cd01561">
    <property type="entry name" value="CBS_like"/>
    <property type="match status" value="1"/>
</dbReference>
<proteinExistence type="inferred from homology"/>
<dbReference type="Pfam" id="PF00291">
    <property type="entry name" value="PALP"/>
    <property type="match status" value="1"/>
</dbReference>
<evidence type="ECO:0000256" key="3">
    <source>
        <dbReference type="ARBA" id="ARBA00007103"/>
    </source>
</evidence>
<feature type="domain" description="Tryptophan synthase beta chain-like PALP" evidence="8">
    <location>
        <begin position="46"/>
        <end position="345"/>
    </location>
</feature>
<dbReference type="InterPro" id="IPR036052">
    <property type="entry name" value="TrpB-like_PALP_sf"/>
</dbReference>
<keyword evidence="5" id="KW-0663">Pyridoxal phosphate</keyword>
<comment type="similarity">
    <text evidence="3">Belongs to the cysteine synthase/cystathionine beta-synthase family.</text>
</comment>
<dbReference type="InterPro" id="IPR050214">
    <property type="entry name" value="Cys_Synth/Cystath_Beta-Synth"/>
</dbReference>
<dbReference type="SUPFAM" id="SSF53686">
    <property type="entry name" value="Tryptophan synthase beta subunit-like PLP-dependent enzymes"/>
    <property type="match status" value="1"/>
</dbReference>
<dbReference type="Proteomes" id="UP000822476">
    <property type="component" value="Unassembled WGS sequence"/>
</dbReference>
<evidence type="ECO:0000259" key="8">
    <source>
        <dbReference type="Pfam" id="PF00291"/>
    </source>
</evidence>
<evidence type="ECO:0000313" key="10">
    <source>
        <dbReference type="Proteomes" id="UP000822476"/>
    </source>
</evidence>
<dbReference type="PANTHER" id="PTHR10314">
    <property type="entry name" value="CYSTATHIONINE BETA-SYNTHASE"/>
    <property type="match status" value="1"/>
</dbReference>
<protein>
    <recommendedName>
        <fullName evidence="4">cystathionine beta-synthase</fullName>
        <ecNumber evidence="4">4.2.1.22</ecNumber>
    </recommendedName>
</protein>
<dbReference type="Gene3D" id="3.10.580.10">
    <property type="entry name" value="CBS-domain"/>
    <property type="match status" value="1"/>
</dbReference>
<accession>A0A8S9YVE0</accession>
<evidence type="ECO:0000256" key="7">
    <source>
        <dbReference type="SAM" id="MobiDB-lite"/>
    </source>
</evidence>
<name>A0A8S9YVE0_9TREM</name>
<comment type="catalytic activity">
    <reaction evidence="6">
        <text>L-homocysteine + L-serine = L,L-cystathionine + H2O</text>
        <dbReference type="Rhea" id="RHEA:10112"/>
        <dbReference type="ChEBI" id="CHEBI:15377"/>
        <dbReference type="ChEBI" id="CHEBI:33384"/>
        <dbReference type="ChEBI" id="CHEBI:58161"/>
        <dbReference type="ChEBI" id="CHEBI:58199"/>
        <dbReference type="EC" id="4.2.1.22"/>
    </reaction>
</comment>
<dbReference type="PROSITE" id="PS00901">
    <property type="entry name" value="CYS_SYNTHASE"/>
    <property type="match status" value="1"/>
</dbReference>
<evidence type="ECO:0000256" key="2">
    <source>
        <dbReference type="ARBA" id="ARBA00005003"/>
    </source>
</evidence>
<comment type="cofactor">
    <cofactor evidence="1">
        <name>pyridoxal 5'-phosphate</name>
        <dbReference type="ChEBI" id="CHEBI:597326"/>
    </cofactor>
</comment>
<organism evidence="9 10">
    <name type="scientific">Paragonimus skrjabini miyazakii</name>
    <dbReference type="NCBI Taxonomy" id="59628"/>
    <lineage>
        <taxon>Eukaryota</taxon>
        <taxon>Metazoa</taxon>
        <taxon>Spiralia</taxon>
        <taxon>Lophotrochozoa</taxon>
        <taxon>Platyhelminthes</taxon>
        <taxon>Trematoda</taxon>
        <taxon>Digenea</taxon>
        <taxon>Plagiorchiida</taxon>
        <taxon>Troglotremata</taxon>
        <taxon>Troglotrematidae</taxon>
        <taxon>Paragonimus</taxon>
    </lineage>
</organism>
<dbReference type="GO" id="GO:0004122">
    <property type="term" value="F:cystathionine beta-synthase activity"/>
    <property type="evidence" value="ECO:0007669"/>
    <property type="project" value="UniProtKB-EC"/>
</dbReference>
<keyword evidence="10" id="KW-1185">Reference proteome</keyword>
<dbReference type="EMBL" id="JTDE01003632">
    <property type="protein sequence ID" value="KAF7255828.1"/>
    <property type="molecule type" value="Genomic_DNA"/>
</dbReference>
<dbReference type="Gene3D" id="3.40.50.1100">
    <property type="match status" value="2"/>
</dbReference>
<dbReference type="EC" id="4.2.1.22" evidence="4"/>
<feature type="region of interest" description="Disordered" evidence="7">
    <location>
        <begin position="1"/>
        <end position="35"/>
    </location>
</feature>
<sequence length="509" mass="56351">MADAEWARPDQPSKCTYQPDIPLNRSPHSHQPLSEGRPLIASTCLDLIGHTPLVRLNRIPQSEGVECEVLVKCELFNPGGSVKDRIAKRMVEEAERQGILKPGDTLIEPTSGNTGIGLALVAAVKGYRCIIVMPEKMSMEKEYVLRALGAEIIRTRTSANFDEIDSHLRVAEALKQKIGKTAHILNQYTNTYNPVEHFDHTAEEILRSCTEADGRLWLTAVMVSAGTGGTATGLSRKIKMKAPGCKVFGADPEGSILAHPGVADPMPYDVEGIGYDFVPTVLDLSGVDQWYKTGDRESFLMARRIIREEGLLCGGSCGAALAAAIRAAKDHQLTKKDRLVVVFPDSVRNYMTKFLADAWMYSRGHIDFPISHELQKCWSTKPTAELLKILPKAVKVCADVTIKQAVEQLRGLRICQAVITQSSENSDILGVFDLKIFLQLLTGSVTINDHVEKVVNKGIRKLSVTVKPEDLSRYLLTEPYVLIQDHTDIWLVNQEDLLRWTIENCTSPN</sequence>
<dbReference type="AlphaFoldDB" id="A0A8S9YVE0"/>
<evidence type="ECO:0000256" key="5">
    <source>
        <dbReference type="ARBA" id="ARBA00022898"/>
    </source>
</evidence>
<dbReference type="InterPro" id="IPR001926">
    <property type="entry name" value="TrpB-like_PALP"/>
</dbReference>
<evidence type="ECO:0000256" key="4">
    <source>
        <dbReference type="ARBA" id="ARBA00012041"/>
    </source>
</evidence>
<comment type="caution">
    <text evidence="9">The sequence shown here is derived from an EMBL/GenBank/DDBJ whole genome shotgun (WGS) entry which is preliminary data.</text>
</comment>
<evidence type="ECO:0000256" key="6">
    <source>
        <dbReference type="ARBA" id="ARBA00047490"/>
    </source>
</evidence>
<dbReference type="FunFam" id="3.40.50.1100:FF:000003">
    <property type="entry name" value="Cystathionine beta-synthase"/>
    <property type="match status" value="1"/>
</dbReference>
<evidence type="ECO:0000313" key="9">
    <source>
        <dbReference type="EMBL" id="KAF7255828.1"/>
    </source>
</evidence>
<dbReference type="InterPro" id="IPR046342">
    <property type="entry name" value="CBS_dom_sf"/>
</dbReference>
<gene>
    <name evidence="9" type="ORF">EG68_05005</name>
</gene>
<dbReference type="OrthoDB" id="728at2759"/>